<evidence type="ECO:0000256" key="5">
    <source>
        <dbReference type="ARBA" id="ARBA00022723"/>
    </source>
</evidence>
<gene>
    <name evidence="11" type="primary">cca</name>
    <name evidence="15" type="ORF">ACFQ4A_02460</name>
</gene>
<dbReference type="Gene3D" id="1.10.3090.10">
    <property type="entry name" value="cca-adding enzyme, domain 2"/>
    <property type="match status" value="1"/>
</dbReference>
<evidence type="ECO:0000256" key="7">
    <source>
        <dbReference type="ARBA" id="ARBA00022800"/>
    </source>
</evidence>
<keyword evidence="9 11" id="KW-0460">Magnesium</keyword>
<dbReference type="RefSeq" id="WP_382397246.1">
    <property type="nucleotide sequence ID" value="NZ_JBHTNH010000002.1"/>
</dbReference>
<feature type="binding site" evidence="11">
    <location>
        <position position="161"/>
    </location>
    <ligand>
        <name>ATP</name>
        <dbReference type="ChEBI" id="CHEBI:30616"/>
    </ligand>
</feature>
<dbReference type="Pfam" id="PF13735">
    <property type="entry name" value="tRNA_NucTran2_2"/>
    <property type="match status" value="1"/>
</dbReference>
<evidence type="ECO:0000256" key="11">
    <source>
        <dbReference type="HAMAP-Rule" id="MF_01263"/>
    </source>
</evidence>
<feature type="binding site" evidence="11">
    <location>
        <position position="34"/>
    </location>
    <ligand>
        <name>CTP</name>
        <dbReference type="ChEBI" id="CHEBI:37563"/>
    </ligand>
</feature>
<feature type="binding site" evidence="11">
    <location>
        <position position="167"/>
    </location>
    <ligand>
        <name>CTP</name>
        <dbReference type="ChEBI" id="CHEBI:37563"/>
    </ligand>
</feature>
<dbReference type="Pfam" id="PF01743">
    <property type="entry name" value="PolyA_pol"/>
    <property type="match status" value="1"/>
</dbReference>
<feature type="binding site" evidence="11">
    <location>
        <position position="34"/>
    </location>
    <ligand>
        <name>ATP</name>
        <dbReference type="ChEBI" id="CHEBI:30616"/>
    </ligand>
</feature>
<evidence type="ECO:0000313" key="16">
    <source>
        <dbReference type="Proteomes" id="UP001597178"/>
    </source>
</evidence>
<dbReference type="Gene3D" id="3.30.460.10">
    <property type="entry name" value="Beta Polymerase, domain 2"/>
    <property type="match status" value="1"/>
</dbReference>
<dbReference type="InterPro" id="IPR032828">
    <property type="entry name" value="PolyA_RNA-bd"/>
</dbReference>
<dbReference type="PANTHER" id="PTHR46173">
    <property type="entry name" value="CCA TRNA NUCLEOTIDYLTRANSFERASE 1, MITOCHONDRIAL"/>
    <property type="match status" value="1"/>
</dbReference>
<evidence type="ECO:0000313" key="15">
    <source>
        <dbReference type="EMBL" id="MFD1360540.1"/>
    </source>
</evidence>
<dbReference type="InterPro" id="IPR023068">
    <property type="entry name" value="CCA-adding_enz_firmicutes"/>
</dbReference>
<feature type="binding site" evidence="11">
    <location>
        <position position="115"/>
    </location>
    <ligand>
        <name>CTP</name>
        <dbReference type="ChEBI" id="CHEBI:37563"/>
    </ligand>
</feature>
<reference evidence="16" key="1">
    <citation type="journal article" date="2019" name="Int. J. Syst. Evol. Microbiol.">
        <title>The Global Catalogue of Microorganisms (GCM) 10K type strain sequencing project: providing services to taxonomists for standard genome sequencing and annotation.</title>
        <authorList>
            <consortium name="The Broad Institute Genomics Platform"/>
            <consortium name="The Broad Institute Genome Sequencing Center for Infectious Disease"/>
            <person name="Wu L."/>
            <person name="Ma J."/>
        </authorList>
    </citation>
    <scope>NUCLEOTIDE SEQUENCE [LARGE SCALE GENOMIC DNA]</scope>
    <source>
        <strain evidence="16">CCUG 54822</strain>
    </source>
</reference>
<protein>
    <recommendedName>
        <fullName evidence="11">CCA-adding enzyme</fullName>
        <ecNumber evidence="11">2.7.7.72</ecNumber>
    </recommendedName>
    <alternativeName>
        <fullName evidence="11">CCA tRNA nucleotidyltransferase</fullName>
    </alternativeName>
    <alternativeName>
        <fullName evidence="11">tRNA CCA-pyrophosphorylase</fullName>
    </alternativeName>
    <alternativeName>
        <fullName evidence="11">tRNA adenylyl-/cytidylyl- transferase</fullName>
    </alternativeName>
    <alternativeName>
        <fullName evidence="11">tRNA nucleotidyltransferase</fullName>
    </alternativeName>
    <alternativeName>
        <fullName evidence="11">tRNA-NT</fullName>
    </alternativeName>
</protein>
<feature type="binding site" evidence="11">
    <location>
        <position position="31"/>
    </location>
    <ligand>
        <name>CTP</name>
        <dbReference type="ChEBI" id="CHEBI:37563"/>
    </ligand>
</feature>
<feature type="binding site" evidence="11">
    <location>
        <position position="158"/>
    </location>
    <ligand>
        <name>CTP</name>
        <dbReference type="ChEBI" id="CHEBI:37563"/>
    </ligand>
</feature>
<comment type="function">
    <text evidence="11">Catalyzes the addition and repair of the essential 3'-terminal CCA sequence in tRNAs without using a nucleic acid template. Adds these three nucleotides in the order of C, C, and A to the tRNA nucleotide-73, using CTP and ATP as substrates and producing inorganic pyrophosphate. tRNA 3'-terminal CCA addition is required both for tRNA processing and repair. Also involved in tRNA surveillance by mediating tandem CCA addition to generate a CCACCA at the 3' terminus of unstable tRNAs. While stable tRNAs receive only 3'-terminal CCA, unstable tRNAs are marked with CCACCA and rapidly degraded.</text>
</comment>
<feature type="binding site" evidence="11">
    <location>
        <position position="164"/>
    </location>
    <ligand>
        <name>ATP</name>
        <dbReference type="ChEBI" id="CHEBI:30616"/>
    </ligand>
</feature>
<sequence length="402" mass="46037">MLMRLPHQFRQASALLDHIETYDHQAYFVGGCVRDLLLNRHIGDIDIATSATPDVIQQIFSKIIPVGLEHGTVIVRYQHQSYEVTTFRLDGDYSDQRHPDAVQFVQTINQDLKRRDFTINAMAMDKNGNIIDPFNGREDLQKGIIRTVGNGHDRLIEDPLRIMRALRFSSQLGFKIEDETLRAMSGLSDEIETIAVERIVQEAAKFFAGAYVKTGMLYFESIGITNHLPILKDHPHIMEQIPKQIKPLKSFATVIAMFHVTEPGISIHQWAKQWKCSNKIKHEASVLSQALQHYQHDGLDRWLVYHLPANRYSDFATLVYMLFADVISEESIQKIATALPIYSKQDLAINGTELRRLFPDRGAGPWIGDILDQIEKQVVSGRLDNKKNMLKEWIKWNPPVTD</sequence>
<evidence type="ECO:0000256" key="3">
    <source>
        <dbReference type="ARBA" id="ARBA00022694"/>
    </source>
</evidence>
<dbReference type="InterPro" id="IPR002646">
    <property type="entry name" value="PolA_pol_head_dom"/>
</dbReference>
<dbReference type="GO" id="GO:0004810">
    <property type="term" value="F:CCA tRNA nucleotidyltransferase activity"/>
    <property type="evidence" value="ECO:0007669"/>
    <property type="project" value="UniProtKB-EC"/>
</dbReference>
<proteinExistence type="inferred from homology"/>
<comment type="subunit">
    <text evidence="11">Homodimer.</text>
</comment>
<keyword evidence="8 11" id="KW-0067">ATP-binding</keyword>
<organism evidence="15 16">
    <name type="scientific">Lentibacillus salinarum</name>
    <dbReference type="NCBI Taxonomy" id="446820"/>
    <lineage>
        <taxon>Bacteria</taxon>
        <taxon>Bacillati</taxon>
        <taxon>Bacillota</taxon>
        <taxon>Bacilli</taxon>
        <taxon>Bacillales</taxon>
        <taxon>Bacillaceae</taxon>
        <taxon>Lentibacillus</taxon>
    </lineage>
</organism>
<dbReference type="InterPro" id="IPR050264">
    <property type="entry name" value="Bact_CCA-adding_enz_type3_sf"/>
</dbReference>
<feature type="binding site" evidence="11">
    <location>
        <position position="31"/>
    </location>
    <ligand>
        <name>ATP</name>
        <dbReference type="ChEBI" id="CHEBI:30616"/>
    </ligand>
</feature>
<feature type="binding site" evidence="11">
    <location>
        <position position="158"/>
    </location>
    <ligand>
        <name>ATP</name>
        <dbReference type="ChEBI" id="CHEBI:30616"/>
    </ligand>
</feature>
<comment type="similarity">
    <text evidence="11">Belongs to the tRNA nucleotidyltransferase/poly(A) polymerase family. Bacterial CCA-adding enzyme type 3 subfamily.</text>
</comment>
<keyword evidence="5 11" id="KW-0479">Metal-binding</keyword>
<dbReference type="HAMAP" id="MF_01263">
    <property type="entry name" value="CCA_bact_type3"/>
    <property type="match status" value="1"/>
</dbReference>
<keyword evidence="16" id="KW-1185">Reference proteome</keyword>
<dbReference type="EMBL" id="JBHTNH010000002">
    <property type="protein sequence ID" value="MFD1360540.1"/>
    <property type="molecule type" value="Genomic_DNA"/>
</dbReference>
<name>A0ABW3ZQB3_9BACI</name>
<comment type="cofactor">
    <cofactor evidence="1 11">
        <name>Mg(2+)</name>
        <dbReference type="ChEBI" id="CHEBI:18420"/>
    </cofactor>
</comment>
<feature type="binding site" evidence="11">
    <location>
        <position position="167"/>
    </location>
    <ligand>
        <name>ATP</name>
        <dbReference type="ChEBI" id="CHEBI:30616"/>
    </ligand>
</feature>
<feature type="binding site" evidence="11">
    <location>
        <position position="161"/>
    </location>
    <ligand>
        <name>CTP</name>
        <dbReference type="ChEBI" id="CHEBI:37563"/>
    </ligand>
</feature>
<feature type="binding site" evidence="11">
    <location>
        <position position="115"/>
    </location>
    <ligand>
        <name>ATP</name>
        <dbReference type="ChEBI" id="CHEBI:30616"/>
    </ligand>
</feature>
<keyword evidence="2 11" id="KW-0808">Transferase</keyword>
<evidence type="ECO:0000259" key="13">
    <source>
        <dbReference type="Pfam" id="PF12627"/>
    </source>
</evidence>
<feature type="domain" description="Poly A polymerase head" evidence="12">
    <location>
        <begin position="26"/>
        <end position="146"/>
    </location>
</feature>
<dbReference type="NCBIfam" id="NF009814">
    <property type="entry name" value="PRK13299.1"/>
    <property type="match status" value="1"/>
</dbReference>
<comment type="caution">
    <text evidence="15">The sequence shown here is derived from an EMBL/GenBank/DDBJ whole genome shotgun (WGS) entry which is preliminary data.</text>
</comment>
<evidence type="ECO:0000259" key="14">
    <source>
        <dbReference type="Pfam" id="PF13735"/>
    </source>
</evidence>
<comment type="miscellaneous">
    <text evidence="11">A single active site specifically recognizes both ATP and CTP and is responsible for their addition.</text>
</comment>
<dbReference type="SUPFAM" id="SSF81301">
    <property type="entry name" value="Nucleotidyltransferase"/>
    <property type="match status" value="1"/>
</dbReference>
<evidence type="ECO:0000256" key="6">
    <source>
        <dbReference type="ARBA" id="ARBA00022741"/>
    </source>
</evidence>
<evidence type="ECO:0000256" key="4">
    <source>
        <dbReference type="ARBA" id="ARBA00022695"/>
    </source>
</evidence>
<dbReference type="Proteomes" id="UP001597178">
    <property type="component" value="Unassembled WGS sequence"/>
</dbReference>
<dbReference type="Pfam" id="PF12627">
    <property type="entry name" value="PolyA_pol_RNAbd"/>
    <property type="match status" value="1"/>
</dbReference>
<keyword evidence="4 11" id="KW-0548">Nucleotidyltransferase</keyword>
<evidence type="ECO:0000256" key="10">
    <source>
        <dbReference type="ARBA" id="ARBA00022884"/>
    </source>
</evidence>
<keyword evidence="7 11" id="KW-0692">RNA repair</keyword>
<evidence type="ECO:0000259" key="12">
    <source>
        <dbReference type="Pfam" id="PF01743"/>
    </source>
</evidence>
<dbReference type="SUPFAM" id="SSF81891">
    <property type="entry name" value="Poly A polymerase C-terminal region-like"/>
    <property type="match status" value="1"/>
</dbReference>
<feature type="binding site" evidence="11">
    <location>
        <position position="46"/>
    </location>
    <ligand>
        <name>Mg(2+)</name>
        <dbReference type="ChEBI" id="CHEBI:18420"/>
    </ligand>
</feature>
<keyword evidence="10 11" id="KW-0694">RNA-binding</keyword>
<evidence type="ECO:0000256" key="1">
    <source>
        <dbReference type="ARBA" id="ARBA00001946"/>
    </source>
</evidence>
<feature type="domain" description="CCA-adding enzyme C-terminal" evidence="14">
    <location>
        <begin position="265"/>
        <end position="394"/>
    </location>
</feature>
<dbReference type="CDD" id="cd05398">
    <property type="entry name" value="NT_ClassII-CCAase"/>
    <property type="match status" value="1"/>
</dbReference>
<comment type="catalytic activity">
    <reaction evidence="11">
        <text>a tRNA with a 3' CCA end + 2 CTP + ATP = a tRNA with a 3' CCACCA end + 3 diphosphate</text>
        <dbReference type="Rhea" id="RHEA:76235"/>
        <dbReference type="Rhea" id="RHEA-COMP:10468"/>
        <dbReference type="Rhea" id="RHEA-COMP:18655"/>
        <dbReference type="ChEBI" id="CHEBI:30616"/>
        <dbReference type="ChEBI" id="CHEBI:33019"/>
        <dbReference type="ChEBI" id="CHEBI:37563"/>
        <dbReference type="ChEBI" id="CHEBI:83071"/>
        <dbReference type="ChEBI" id="CHEBI:195187"/>
    </reaction>
</comment>
<accession>A0ABW3ZQB3</accession>
<comment type="catalytic activity">
    <reaction evidence="11">
        <text>a tRNA precursor + 2 CTP + ATP = a tRNA with a 3' CCA end + 3 diphosphate</text>
        <dbReference type="Rhea" id="RHEA:14433"/>
        <dbReference type="Rhea" id="RHEA-COMP:10465"/>
        <dbReference type="Rhea" id="RHEA-COMP:10468"/>
        <dbReference type="ChEBI" id="CHEBI:30616"/>
        <dbReference type="ChEBI" id="CHEBI:33019"/>
        <dbReference type="ChEBI" id="CHEBI:37563"/>
        <dbReference type="ChEBI" id="CHEBI:74896"/>
        <dbReference type="ChEBI" id="CHEBI:83071"/>
        <dbReference type="EC" id="2.7.7.72"/>
    </reaction>
</comment>
<feature type="domain" description="tRNA nucleotidyltransferase/poly(A) polymerase RNA and SrmB- binding" evidence="13">
    <location>
        <begin position="173"/>
        <end position="232"/>
    </location>
</feature>
<feature type="binding site" evidence="11">
    <location>
        <position position="164"/>
    </location>
    <ligand>
        <name>CTP</name>
        <dbReference type="ChEBI" id="CHEBI:37563"/>
    </ligand>
</feature>
<evidence type="ECO:0000256" key="2">
    <source>
        <dbReference type="ARBA" id="ARBA00022679"/>
    </source>
</evidence>
<dbReference type="InterPro" id="IPR032810">
    <property type="entry name" value="CCA-adding_enz_C"/>
</dbReference>
<keyword evidence="3 11" id="KW-0819">tRNA processing</keyword>
<dbReference type="Gene3D" id="1.10.246.80">
    <property type="match status" value="1"/>
</dbReference>
<keyword evidence="6 11" id="KW-0547">Nucleotide-binding</keyword>
<dbReference type="PANTHER" id="PTHR46173:SF1">
    <property type="entry name" value="CCA TRNA NUCLEOTIDYLTRANSFERASE 1, MITOCHONDRIAL"/>
    <property type="match status" value="1"/>
</dbReference>
<evidence type="ECO:0000256" key="9">
    <source>
        <dbReference type="ARBA" id="ARBA00022842"/>
    </source>
</evidence>
<evidence type="ECO:0000256" key="8">
    <source>
        <dbReference type="ARBA" id="ARBA00022840"/>
    </source>
</evidence>
<feature type="binding site" evidence="11">
    <location>
        <position position="44"/>
    </location>
    <ligand>
        <name>Mg(2+)</name>
        <dbReference type="ChEBI" id="CHEBI:18420"/>
    </ligand>
</feature>
<dbReference type="EC" id="2.7.7.72" evidence="11"/>
<dbReference type="InterPro" id="IPR043519">
    <property type="entry name" value="NT_sf"/>
</dbReference>